<dbReference type="Proteomes" id="UP000254866">
    <property type="component" value="Unassembled WGS sequence"/>
</dbReference>
<evidence type="ECO:0000313" key="1">
    <source>
        <dbReference type="EMBL" id="RDL38274.1"/>
    </source>
</evidence>
<accession>A0A370TRZ0</accession>
<reference evidence="1 2" key="1">
    <citation type="journal article" date="2018" name="IMA Fungus">
        <title>IMA Genome-F 9: Draft genome sequence of Annulohypoxylon stygium, Aspergillus mulundensis, Berkeleyomyces basicola (syn. Thielaviopsis basicola), Ceratocystis smalleyi, two Cercospora beticola strains, Coleophoma cylindrospora, Fusarium fracticaudum, Phialophora cf. hyalina, and Morchella septimelata.</title>
        <authorList>
            <person name="Wingfield B.D."/>
            <person name="Bills G.F."/>
            <person name="Dong Y."/>
            <person name="Huang W."/>
            <person name="Nel W.J."/>
            <person name="Swalarsk-Parry B.S."/>
            <person name="Vaghefi N."/>
            <person name="Wilken P.M."/>
            <person name="An Z."/>
            <person name="de Beer Z.W."/>
            <person name="De Vos L."/>
            <person name="Chen L."/>
            <person name="Duong T.A."/>
            <person name="Gao Y."/>
            <person name="Hammerbacher A."/>
            <person name="Kikkert J.R."/>
            <person name="Li Y."/>
            <person name="Li H."/>
            <person name="Li K."/>
            <person name="Li Q."/>
            <person name="Liu X."/>
            <person name="Ma X."/>
            <person name="Naidoo K."/>
            <person name="Pethybridge S.J."/>
            <person name="Sun J."/>
            <person name="Steenkamp E.T."/>
            <person name="van der Nest M.A."/>
            <person name="van Wyk S."/>
            <person name="Wingfield M.J."/>
            <person name="Xiong C."/>
            <person name="Yue Q."/>
            <person name="Zhang X."/>
        </authorList>
    </citation>
    <scope>NUCLEOTIDE SEQUENCE [LARGE SCALE GENOMIC DNA]</scope>
    <source>
        <strain evidence="1 2">BP 5553</strain>
    </source>
</reference>
<keyword evidence="2" id="KW-1185">Reference proteome</keyword>
<dbReference type="GeneID" id="43595463"/>
<name>A0A370TRZ0_9HELO</name>
<dbReference type="OrthoDB" id="5354164at2759"/>
<gene>
    <name evidence="1" type="ORF">BP5553_02614</name>
</gene>
<evidence type="ECO:0000313" key="2">
    <source>
        <dbReference type="Proteomes" id="UP000254866"/>
    </source>
</evidence>
<dbReference type="EMBL" id="NPIC01000002">
    <property type="protein sequence ID" value="RDL38274.1"/>
    <property type="molecule type" value="Genomic_DNA"/>
</dbReference>
<proteinExistence type="predicted"/>
<organism evidence="1 2">
    <name type="scientific">Venustampulla echinocandica</name>
    <dbReference type="NCBI Taxonomy" id="2656787"/>
    <lineage>
        <taxon>Eukaryota</taxon>
        <taxon>Fungi</taxon>
        <taxon>Dikarya</taxon>
        <taxon>Ascomycota</taxon>
        <taxon>Pezizomycotina</taxon>
        <taxon>Leotiomycetes</taxon>
        <taxon>Helotiales</taxon>
        <taxon>Pleuroascaceae</taxon>
        <taxon>Venustampulla</taxon>
    </lineage>
</organism>
<protein>
    <submittedName>
        <fullName evidence="1">Uncharacterized protein</fullName>
    </submittedName>
</protein>
<dbReference type="RefSeq" id="XP_031870930.1">
    <property type="nucleotide sequence ID" value="XM_032011237.1"/>
</dbReference>
<comment type="caution">
    <text evidence="1">The sequence shown here is derived from an EMBL/GenBank/DDBJ whole genome shotgun (WGS) entry which is preliminary data.</text>
</comment>
<sequence length="1153" mass="128661">MSAVGKIADLSANLSNNLNLLNIKVDFSHSDFSLWKCSAPKEFSAVGAALSSQRKSNAEDGPTHKTARRLGGLFEQLIPSTPKLLKAYGLRSSEIIGTPGINPKGTDKDGPFEEYVGTDCTTLWAAATSGPASLGIQLLSCILARAWPADKATSIWVEIVAERQAEVVAAVNENCIISTSTLVAARQDISRSELANWDASVRSWLRQADQIKRTDHNQFLLIIKNVATPFVTSKSTYLSVIGSWTKSMCCMEKLLNDEPQQVSDRAVLLALSAWHLYPDLVVYGDEATNVKFHDRLTPEHAIVTLGLGVMRADCDDGGVRWSLALSHLRYYGDPVKVTSNEDISRVSINQLEAVVLGVVFGSWGLAKADMIDAARWVKALWDYLQTSIPPENTSLRFGIRWMSVLASGAVYITELPDSELKNGTALLGYGARRAGRFICDDHMPRGYQTPFFGLLNRSISSSLSEKYDIDRGVHYLRGLAGSIGLQNDEAFISFSINFGKICYYEYATVTPHHQQLDGPLQDSAIKTTHGRWIQATTCWEAKMNPYQSVFSNKEPPIRFKPLFQSQASCHCVNEICGVNCPCSVNGVACGTGCHSSSARQCQNPIDISSRIEYLVEKGETCHLPYNLQLHPGRETQSTPVRSFCSQCCEEQMPIPTILRRGDAGNQICWINPPKLFSKRTSPSTLLSDCPAGGNCQCFDWTPLPFQNNPEAHNIYHIRREKVNFRRVLQFPGDGYAGGGFELYIRDWEDGKVNFEHQYYNDRLEKARKSIDSVKEGLQLFQSRNLEPSNVWRFLNRVRLNDPLTEAERAPNPPVEGTYDHNFDLTYNRLWAAKMMSLVNLPLPSLPSVQWHHSLKALQSAALIYERLPNATISLEIVTHPILNGHWAPGPSIYPEDGMRRQNTFACVVLFETGHINLTPLDLEPVLAISIDNSIYVAGELLSDPFDYVTGYDIRHIVGNIGHPGVSLMIGPQSPRVRSLSDDWRLVQHDSYDLKREDNFKGTSLHLSFTKWKVPLPTTNPGSIDQEVHFLESVISLCDRGEWIADLDILGLHKMKPERVDVECTCEGPTPNQEAWLQKIISLDNWEETLDLPSSLSIVRAHGNWATRLAAVSLLSQKGLGCRIGIIGPRKICWEKIHMRSFLRDDMSFLVLVD</sequence>
<dbReference type="AlphaFoldDB" id="A0A370TRZ0"/>